<keyword evidence="2" id="KW-1185">Reference proteome</keyword>
<gene>
    <name evidence="1" type="ORF">O181_003840</name>
</gene>
<organism evidence="1 2">
    <name type="scientific">Austropuccinia psidii MF-1</name>
    <dbReference type="NCBI Taxonomy" id="1389203"/>
    <lineage>
        <taxon>Eukaryota</taxon>
        <taxon>Fungi</taxon>
        <taxon>Dikarya</taxon>
        <taxon>Basidiomycota</taxon>
        <taxon>Pucciniomycotina</taxon>
        <taxon>Pucciniomycetes</taxon>
        <taxon>Pucciniales</taxon>
        <taxon>Sphaerophragmiaceae</taxon>
        <taxon>Austropuccinia</taxon>
    </lineage>
</organism>
<name>A0A9Q3GEA8_9BASI</name>
<dbReference type="Proteomes" id="UP000765509">
    <property type="component" value="Unassembled WGS sequence"/>
</dbReference>
<evidence type="ECO:0000313" key="2">
    <source>
        <dbReference type="Proteomes" id="UP000765509"/>
    </source>
</evidence>
<accession>A0A9Q3GEA8</accession>
<protein>
    <submittedName>
        <fullName evidence="1">Uncharacterized protein</fullName>
    </submittedName>
</protein>
<evidence type="ECO:0000313" key="1">
    <source>
        <dbReference type="EMBL" id="MBW0464125.1"/>
    </source>
</evidence>
<dbReference type="EMBL" id="AVOT02000705">
    <property type="protein sequence ID" value="MBW0464125.1"/>
    <property type="molecule type" value="Genomic_DNA"/>
</dbReference>
<dbReference type="AlphaFoldDB" id="A0A9Q3GEA8"/>
<proteinExistence type="predicted"/>
<sequence>MQHHHYACNVINLVNQTLQLLLLLALLILQQNTPNHPTHNLKYQQRAIHHHTQLQQPQQVPSFSIQQQLYHQPPSHHLNSTSITSTISNVLKHLKTTIIKIACIRNMIIPPKSQSYLRSMSGEEQTKHETEISTTHVLSCLVNQNSNTSSTTYLSLHPSPQSCPHSILGKSSHHQIFELQGQKHHSQQSQPLQSQHQCTESSQYSLQQNHTLASSHNIRAFFR</sequence>
<comment type="caution">
    <text evidence="1">The sequence shown here is derived from an EMBL/GenBank/DDBJ whole genome shotgun (WGS) entry which is preliminary data.</text>
</comment>
<reference evidence="1" key="1">
    <citation type="submission" date="2021-03" db="EMBL/GenBank/DDBJ databases">
        <title>Draft genome sequence of rust myrtle Austropuccinia psidii MF-1, a brazilian biotype.</title>
        <authorList>
            <person name="Quecine M.C."/>
            <person name="Pachon D.M.R."/>
            <person name="Bonatelli M.L."/>
            <person name="Correr F.H."/>
            <person name="Franceschini L.M."/>
            <person name="Leite T.F."/>
            <person name="Margarido G.R.A."/>
            <person name="Almeida C.A."/>
            <person name="Ferrarezi J.A."/>
            <person name="Labate C.A."/>
        </authorList>
    </citation>
    <scope>NUCLEOTIDE SEQUENCE</scope>
    <source>
        <strain evidence="1">MF-1</strain>
    </source>
</reference>